<dbReference type="Pfam" id="PF00389">
    <property type="entry name" value="2-Hacid_dh"/>
    <property type="match status" value="1"/>
</dbReference>
<dbReference type="InterPro" id="IPR036291">
    <property type="entry name" value="NAD(P)-bd_dom_sf"/>
</dbReference>
<evidence type="ECO:0000259" key="5">
    <source>
        <dbReference type="Pfam" id="PF02826"/>
    </source>
</evidence>
<evidence type="ECO:0000256" key="3">
    <source>
        <dbReference type="RuleBase" id="RU003719"/>
    </source>
</evidence>
<dbReference type="GO" id="GO:0016491">
    <property type="term" value="F:oxidoreductase activity"/>
    <property type="evidence" value="ECO:0007669"/>
    <property type="project" value="UniProtKB-KW"/>
</dbReference>
<dbReference type="PROSITE" id="PS00671">
    <property type="entry name" value="D_2_HYDROXYACID_DH_3"/>
    <property type="match status" value="1"/>
</dbReference>
<dbReference type="Proteomes" id="UP001619911">
    <property type="component" value="Unassembled WGS sequence"/>
</dbReference>
<dbReference type="InterPro" id="IPR050223">
    <property type="entry name" value="D-isomer_2-hydroxyacid_DH"/>
</dbReference>
<evidence type="ECO:0000256" key="1">
    <source>
        <dbReference type="ARBA" id="ARBA00005854"/>
    </source>
</evidence>
<dbReference type="EC" id="1.1.1.-" evidence="6"/>
<dbReference type="PANTHER" id="PTHR10996">
    <property type="entry name" value="2-HYDROXYACID DEHYDROGENASE-RELATED"/>
    <property type="match status" value="1"/>
</dbReference>
<comment type="caution">
    <text evidence="6">The sequence shown here is derived from an EMBL/GenBank/DDBJ whole genome shotgun (WGS) entry which is preliminary data.</text>
</comment>
<dbReference type="Pfam" id="PF02826">
    <property type="entry name" value="2-Hacid_dh_C"/>
    <property type="match status" value="1"/>
</dbReference>
<dbReference type="Gene3D" id="3.40.50.720">
    <property type="entry name" value="NAD(P)-binding Rossmann-like Domain"/>
    <property type="match status" value="2"/>
</dbReference>
<dbReference type="SUPFAM" id="SSF52283">
    <property type="entry name" value="Formate/glycerate dehydrogenase catalytic domain-like"/>
    <property type="match status" value="1"/>
</dbReference>
<evidence type="ECO:0000313" key="6">
    <source>
        <dbReference type="EMBL" id="MFK2826634.1"/>
    </source>
</evidence>
<evidence type="ECO:0000259" key="4">
    <source>
        <dbReference type="Pfam" id="PF00389"/>
    </source>
</evidence>
<evidence type="ECO:0000256" key="2">
    <source>
        <dbReference type="ARBA" id="ARBA00023002"/>
    </source>
</evidence>
<dbReference type="CDD" id="cd05301">
    <property type="entry name" value="GDH"/>
    <property type="match status" value="1"/>
</dbReference>
<keyword evidence="7" id="KW-1185">Reference proteome</keyword>
<evidence type="ECO:0000313" key="7">
    <source>
        <dbReference type="Proteomes" id="UP001619911"/>
    </source>
</evidence>
<dbReference type="PANTHER" id="PTHR10996:SF283">
    <property type="entry name" value="GLYOXYLATE_HYDROXYPYRUVATE REDUCTASE B"/>
    <property type="match status" value="1"/>
</dbReference>
<dbReference type="InterPro" id="IPR006140">
    <property type="entry name" value="D-isomer_DH_NAD-bd"/>
</dbReference>
<dbReference type="InterPro" id="IPR006139">
    <property type="entry name" value="D-isomer_2_OHA_DH_cat_dom"/>
</dbReference>
<reference evidence="6 7" key="1">
    <citation type="submission" date="2023-07" db="EMBL/GenBank/DDBJ databases">
        <title>Bacillus lucianemedeirus sp. nov, a new species isolated from an immunobiological production facility.</title>
        <authorList>
            <person name="Costa L.V."/>
            <person name="Miranda R.V.S.L."/>
            <person name="Brandao M.L.L."/>
            <person name="Reis C.M.F."/>
            <person name="Frazao A.M."/>
            <person name="Cruz F.V."/>
            <person name="Baio P.V.P."/>
            <person name="Veras J.F.C."/>
            <person name="Ramos J.N."/>
            <person name="Vieira V."/>
        </authorList>
    </citation>
    <scope>NUCLEOTIDE SEQUENCE [LARGE SCALE GENOMIC DNA]</scope>
    <source>
        <strain evidence="6 7">B190/17</strain>
    </source>
</reference>
<dbReference type="PROSITE" id="PS00065">
    <property type="entry name" value="D_2_HYDROXYACID_DH_1"/>
    <property type="match status" value="1"/>
</dbReference>
<protein>
    <submittedName>
        <fullName evidence="6">D-glycerate dehydrogenase</fullName>
        <ecNumber evidence="6">1.1.1.-</ecNumber>
    </submittedName>
</protein>
<accession>A0ABW8IAW5</accession>
<comment type="similarity">
    <text evidence="1 3">Belongs to the D-isomer specific 2-hydroxyacid dehydrogenase family.</text>
</comment>
<dbReference type="RefSeq" id="WP_404318151.1">
    <property type="nucleotide sequence ID" value="NZ_JAUIYO010000013.1"/>
</dbReference>
<dbReference type="EMBL" id="JAUIYO010000013">
    <property type="protein sequence ID" value="MFK2826634.1"/>
    <property type="molecule type" value="Genomic_DNA"/>
</dbReference>
<dbReference type="SUPFAM" id="SSF51735">
    <property type="entry name" value="NAD(P)-binding Rossmann-fold domains"/>
    <property type="match status" value="1"/>
</dbReference>
<dbReference type="InterPro" id="IPR029752">
    <property type="entry name" value="D-isomer_DH_CS1"/>
</dbReference>
<feature type="domain" description="D-isomer specific 2-hydroxyacid dehydrogenase NAD-binding" evidence="5">
    <location>
        <begin position="108"/>
        <end position="287"/>
    </location>
</feature>
<proteinExistence type="inferred from homology"/>
<keyword evidence="2 3" id="KW-0560">Oxidoreductase</keyword>
<gene>
    <name evidence="6" type="ORF">QYG89_13340</name>
</gene>
<feature type="domain" description="D-isomer specific 2-hydroxyacid dehydrogenase catalytic" evidence="4">
    <location>
        <begin position="5"/>
        <end position="318"/>
    </location>
</feature>
<name>A0ABW8IAW5_9BACI</name>
<sequence length="320" mass="35429">MKPNVIVYRKFDERVVDFVRETCEVVYFKELNEGNKKEFLEELKTAQGLLGSGLVIDHELLDHAPKLQVVSNASVGYDNFDIPLLKERGIVATNTPGVLNETVADTVLGLMLAAARRIPELDRFVKEGKWSSSLREEKFGTDVHHKVLGIIGMGGVGTAVAKRAHLGFNMPILYHNRSRNEEAEGMYKAVYCTLDDLLAQSDYVCLLAPLNAQTEKMIGKREFALMKKTSIFINAARGKVIDEEALIDVLQRQEIRAAGLDVFSREPVESDNPLLSMDNVVTLPHIGSATPETRLEMAQLAAQNLVAGLSGKIPPNIIHH</sequence>
<dbReference type="InterPro" id="IPR029753">
    <property type="entry name" value="D-isomer_DH_CS"/>
</dbReference>
<organism evidence="6 7">
    <name type="scientific">Bacillus lumedeiriae</name>
    <dbReference type="NCBI Taxonomy" id="3058829"/>
    <lineage>
        <taxon>Bacteria</taxon>
        <taxon>Bacillati</taxon>
        <taxon>Bacillota</taxon>
        <taxon>Bacilli</taxon>
        <taxon>Bacillales</taxon>
        <taxon>Bacillaceae</taxon>
        <taxon>Bacillus</taxon>
    </lineage>
</organism>